<dbReference type="Proteomes" id="UP001165064">
    <property type="component" value="Unassembled WGS sequence"/>
</dbReference>
<evidence type="ECO:0000313" key="1">
    <source>
        <dbReference type="EMBL" id="GME77123.1"/>
    </source>
</evidence>
<protein>
    <submittedName>
        <fullName evidence="1">Unnamed protein product</fullName>
    </submittedName>
</protein>
<accession>A0ACB5T0H7</accession>
<name>A0ACB5T0H7_AMBMO</name>
<reference evidence="1" key="1">
    <citation type="submission" date="2023-04" db="EMBL/GenBank/DDBJ databases">
        <title>Ambrosiozyma monospora NBRC 10751.</title>
        <authorList>
            <person name="Ichikawa N."/>
            <person name="Sato H."/>
            <person name="Tonouchi N."/>
        </authorList>
    </citation>
    <scope>NUCLEOTIDE SEQUENCE</scope>
    <source>
        <strain evidence="1">NBRC 10751</strain>
    </source>
</reference>
<sequence>MQVATANPQTLDAAVEIALNAEATFFSTRSRGGQSTYFHYAGAGTGTGNGPNNAAYPTANDLRNPDTMDIDEFQGRQFSQRNSGRGRGQVKCFGCKGYGHKIAECPTAKKQKGHPKANGQH</sequence>
<dbReference type="EMBL" id="BSXS01001747">
    <property type="protein sequence ID" value="GME77123.1"/>
    <property type="molecule type" value="Genomic_DNA"/>
</dbReference>
<proteinExistence type="predicted"/>
<evidence type="ECO:0000313" key="2">
    <source>
        <dbReference type="Proteomes" id="UP001165064"/>
    </source>
</evidence>
<gene>
    <name evidence="1" type="ORF">Amon02_000289500</name>
</gene>
<organism evidence="1 2">
    <name type="scientific">Ambrosiozyma monospora</name>
    <name type="common">Yeast</name>
    <name type="synonym">Endomycopsis monosporus</name>
    <dbReference type="NCBI Taxonomy" id="43982"/>
    <lineage>
        <taxon>Eukaryota</taxon>
        <taxon>Fungi</taxon>
        <taxon>Dikarya</taxon>
        <taxon>Ascomycota</taxon>
        <taxon>Saccharomycotina</taxon>
        <taxon>Pichiomycetes</taxon>
        <taxon>Pichiales</taxon>
        <taxon>Pichiaceae</taxon>
        <taxon>Ambrosiozyma</taxon>
    </lineage>
</organism>
<keyword evidence="2" id="KW-1185">Reference proteome</keyword>
<comment type="caution">
    <text evidence="1">The sequence shown here is derived from an EMBL/GenBank/DDBJ whole genome shotgun (WGS) entry which is preliminary data.</text>
</comment>